<evidence type="ECO:0000256" key="3">
    <source>
        <dbReference type="ARBA" id="ARBA00022448"/>
    </source>
</evidence>
<dbReference type="GO" id="GO:0046872">
    <property type="term" value="F:metal ion binding"/>
    <property type="evidence" value="ECO:0007669"/>
    <property type="project" value="InterPro"/>
</dbReference>
<feature type="chain" id="PRO_5032344778" description="High-affinity zinc uptake system protein ZnuA" evidence="7">
    <location>
        <begin position="27"/>
        <end position="319"/>
    </location>
</feature>
<evidence type="ECO:0000313" key="8">
    <source>
        <dbReference type="EMBL" id="MBC2836221.1"/>
    </source>
</evidence>
<keyword evidence="5" id="KW-0862">Zinc</keyword>
<feature type="signal peptide" evidence="7">
    <location>
        <begin position="1"/>
        <end position="26"/>
    </location>
</feature>
<accession>A0A842I9F4</accession>
<evidence type="ECO:0000313" key="9">
    <source>
        <dbReference type="Proteomes" id="UP000555411"/>
    </source>
</evidence>
<dbReference type="PANTHER" id="PTHR42953">
    <property type="entry name" value="HIGH-AFFINITY ZINC UPTAKE SYSTEM PROTEIN ZNUA-RELATED"/>
    <property type="match status" value="1"/>
</dbReference>
<dbReference type="Proteomes" id="UP000555411">
    <property type="component" value="Unassembled WGS sequence"/>
</dbReference>
<proteinExistence type="inferred from homology"/>
<evidence type="ECO:0000256" key="2">
    <source>
        <dbReference type="ARBA" id="ARBA00015915"/>
    </source>
</evidence>
<evidence type="ECO:0000256" key="7">
    <source>
        <dbReference type="SAM" id="SignalP"/>
    </source>
</evidence>
<dbReference type="Pfam" id="PF01297">
    <property type="entry name" value="ZnuA"/>
    <property type="match status" value="1"/>
</dbReference>
<dbReference type="AlphaFoldDB" id="A0A842I9F4"/>
<keyword evidence="3" id="KW-0813">Transport</keyword>
<dbReference type="PANTHER" id="PTHR42953:SF3">
    <property type="entry name" value="HIGH-AFFINITY ZINC UPTAKE SYSTEM PROTEIN ZNUA"/>
    <property type="match status" value="1"/>
</dbReference>
<protein>
    <recommendedName>
        <fullName evidence="2">High-affinity zinc uptake system protein ZnuA</fullName>
    </recommendedName>
</protein>
<feature type="region of interest" description="Disordered" evidence="6">
    <location>
        <begin position="125"/>
        <end position="150"/>
    </location>
</feature>
<comment type="caution">
    <text evidence="8">The sequence shown here is derived from an EMBL/GenBank/DDBJ whole genome shotgun (WGS) entry which is preliminary data.</text>
</comment>
<dbReference type="GO" id="GO:0006829">
    <property type="term" value="P:zinc ion transport"/>
    <property type="evidence" value="ECO:0007669"/>
    <property type="project" value="UniProtKB-KW"/>
</dbReference>
<keyword evidence="5" id="KW-0406">Ion transport</keyword>
<dbReference type="EMBL" id="JACLQD010000003">
    <property type="protein sequence ID" value="MBC2836221.1"/>
    <property type="molecule type" value="Genomic_DNA"/>
</dbReference>
<sequence>MRYIISFLLTSLAATAPITAPATASAEVPRVVTDIPPVHALVAQVMGDLGSPALLLAKGASEHDFQLRPSQAQALAEAQLVVWIGPELTPWLDRALRGLTTGTSLALLDAPETETRAFSADGAHMEADHDGHDDHGHDGHDHSGTDPHAWLDPDNARHWLPLVAAELSRLDPANAATYAANAKAADARIAALDTRLAAQLAPYSDRPIVAYHDAYGYFSAHYGLKILGSIALGDATAPGAAKLSALTDALAAGQAACLFPEAQHDPALAEQLASGAGLRLGPALDPVGSTLEPGPAAYAALLTALADGMTTCLGAGSGP</sequence>
<organism evidence="8 9">
    <name type="scientific">Paragemmobacter straminiformis</name>
    <dbReference type="NCBI Taxonomy" id="2045119"/>
    <lineage>
        <taxon>Bacteria</taxon>
        <taxon>Pseudomonadati</taxon>
        <taxon>Pseudomonadota</taxon>
        <taxon>Alphaproteobacteria</taxon>
        <taxon>Rhodobacterales</taxon>
        <taxon>Paracoccaceae</taxon>
        <taxon>Paragemmobacter</taxon>
    </lineage>
</organism>
<dbReference type="SUPFAM" id="SSF53807">
    <property type="entry name" value="Helical backbone' metal receptor"/>
    <property type="match status" value="1"/>
</dbReference>
<keyword evidence="9" id="KW-1185">Reference proteome</keyword>
<evidence type="ECO:0000256" key="1">
    <source>
        <dbReference type="ARBA" id="ARBA00011028"/>
    </source>
</evidence>
<comment type="similarity">
    <text evidence="1">Belongs to the bacterial solute-binding protein 9 family.</text>
</comment>
<dbReference type="InterPro" id="IPR006127">
    <property type="entry name" value="ZnuA-like"/>
</dbReference>
<keyword evidence="5" id="KW-0864">Zinc transport</keyword>
<evidence type="ECO:0000256" key="6">
    <source>
        <dbReference type="SAM" id="MobiDB-lite"/>
    </source>
</evidence>
<keyword evidence="4 7" id="KW-0732">Signal</keyword>
<dbReference type="Gene3D" id="3.40.50.1980">
    <property type="entry name" value="Nitrogenase molybdenum iron protein domain"/>
    <property type="match status" value="2"/>
</dbReference>
<dbReference type="InterPro" id="IPR050492">
    <property type="entry name" value="Bact_metal-bind_prot9"/>
</dbReference>
<reference evidence="8 9" key="1">
    <citation type="journal article" date="2017" name="Int. J. Syst. Evol. Microbiol.">
        <title>Gemmobacter straminiformis sp. nov., isolated from an artificial fountain.</title>
        <authorList>
            <person name="Kang J.Y."/>
            <person name="Kim M.J."/>
            <person name="Chun J."/>
            <person name="Son K.P."/>
            <person name="Jahng K.Y."/>
        </authorList>
    </citation>
    <scope>NUCLEOTIDE SEQUENCE [LARGE SCALE GENOMIC DNA]</scope>
    <source>
        <strain evidence="8 9">CAM-8</strain>
    </source>
</reference>
<evidence type="ECO:0000256" key="5">
    <source>
        <dbReference type="ARBA" id="ARBA00022906"/>
    </source>
</evidence>
<evidence type="ECO:0000256" key="4">
    <source>
        <dbReference type="ARBA" id="ARBA00022729"/>
    </source>
</evidence>
<gene>
    <name evidence="8" type="ORF">H7F16_11950</name>
</gene>
<name>A0A842I9F4_9RHOB</name>